<accession>A0AAN0VNP8</accession>
<name>A0AAN0VNP8_9BURK</name>
<dbReference type="AlphaFoldDB" id="A0AAN0VNP8"/>
<evidence type="ECO:0000313" key="2">
    <source>
        <dbReference type="Proteomes" id="UP000029413"/>
    </source>
</evidence>
<keyword evidence="2" id="KW-1185">Reference proteome</keyword>
<dbReference type="Proteomes" id="UP000029413">
    <property type="component" value="Chromosome 1"/>
</dbReference>
<dbReference type="KEGG" id="bcen:DM39_2241"/>
<reference evidence="1 2" key="1">
    <citation type="submission" date="2014-05" db="EMBL/GenBank/DDBJ databases">
        <authorList>
            <person name="Bishop-Lilly K.A."/>
            <person name="Broomall S.M."/>
            <person name="Chain P.S."/>
            <person name="Chertkov O."/>
            <person name="Coyne S.R."/>
            <person name="Daligault H.E."/>
            <person name="Davenport K.W."/>
            <person name="Erkkila T."/>
            <person name="Frey K.G."/>
            <person name="Gibbons H.S."/>
            <person name="Gu W."/>
            <person name="Jaissle J."/>
            <person name="Johnson S.L."/>
            <person name="Koroleva G.I."/>
            <person name="Ladner J.T."/>
            <person name="Lo C.-C."/>
            <person name="Minogue T.D."/>
            <person name="Munk C."/>
            <person name="Palacios G.F."/>
            <person name="Redden C.L."/>
            <person name="Rosenzweig C.N."/>
            <person name="Scholz M.B."/>
            <person name="Teshima H."/>
            <person name="Xu Y."/>
        </authorList>
    </citation>
    <scope>NUCLEOTIDE SEQUENCE [LARGE SCALE GENOMIC DNA]</scope>
    <source>
        <strain evidence="1 2">DDS 22E-1</strain>
    </source>
</reference>
<dbReference type="EMBL" id="CP007783">
    <property type="protein sequence ID" value="AIO33979.1"/>
    <property type="molecule type" value="Genomic_DNA"/>
</dbReference>
<evidence type="ECO:0000313" key="1">
    <source>
        <dbReference type="EMBL" id="AIO33979.1"/>
    </source>
</evidence>
<sequence>MAGIWKRGKYWRVEIRRIGYPKIAVQPILCFALESEKSPPTSS</sequence>
<gene>
    <name evidence="1" type="ORF">DM39_2241</name>
</gene>
<organism evidence="1 2">
    <name type="scientific">Burkholderia cenocepacia</name>
    <dbReference type="NCBI Taxonomy" id="95486"/>
    <lineage>
        <taxon>Bacteria</taxon>
        <taxon>Pseudomonadati</taxon>
        <taxon>Pseudomonadota</taxon>
        <taxon>Betaproteobacteria</taxon>
        <taxon>Burkholderiales</taxon>
        <taxon>Burkholderiaceae</taxon>
        <taxon>Burkholderia</taxon>
        <taxon>Burkholderia cepacia complex</taxon>
    </lineage>
</organism>
<protein>
    <submittedName>
        <fullName evidence="1">Uncharacterized protein</fullName>
    </submittedName>
</protein>
<proteinExistence type="predicted"/>